<dbReference type="InterPro" id="IPR036875">
    <property type="entry name" value="Znf_CCHC_sf"/>
</dbReference>
<keyword evidence="1" id="KW-0863">Zinc-finger</keyword>
<feature type="compositionally biased region" description="Basic and acidic residues" evidence="2">
    <location>
        <begin position="488"/>
        <end position="498"/>
    </location>
</feature>
<protein>
    <recommendedName>
        <fullName evidence="3">CCHC-type domain-containing protein</fullName>
    </recommendedName>
</protein>
<dbReference type="GO" id="GO:0008270">
    <property type="term" value="F:zinc ion binding"/>
    <property type="evidence" value="ECO:0007669"/>
    <property type="project" value="UniProtKB-KW"/>
</dbReference>
<feature type="compositionally biased region" description="Acidic residues" evidence="2">
    <location>
        <begin position="70"/>
        <end position="89"/>
    </location>
</feature>
<keyword evidence="1" id="KW-0862">Zinc</keyword>
<name>A0ABD3IAM6_9MARC</name>
<feature type="domain" description="CCHC-type" evidence="3">
    <location>
        <begin position="375"/>
        <end position="388"/>
    </location>
</feature>
<dbReference type="Gene3D" id="4.10.60.10">
    <property type="entry name" value="Zinc finger, CCHC-type"/>
    <property type="match status" value="4"/>
</dbReference>
<dbReference type="PROSITE" id="PS50158">
    <property type="entry name" value="ZF_CCHC"/>
    <property type="match status" value="6"/>
</dbReference>
<feature type="compositionally biased region" description="Basic and acidic residues" evidence="2">
    <location>
        <begin position="118"/>
        <end position="127"/>
    </location>
</feature>
<feature type="domain" description="CCHC-type" evidence="3">
    <location>
        <begin position="253"/>
        <end position="268"/>
    </location>
</feature>
<feature type="domain" description="CCHC-type" evidence="3">
    <location>
        <begin position="413"/>
        <end position="428"/>
    </location>
</feature>
<dbReference type="PANTHER" id="PTHR46978">
    <property type="entry name" value="ZINC KNUCKLE (CCHC-TYPE) FAMILY PROTEIN"/>
    <property type="match status" value="1"/>
</dbReference>
<dbReference type="SMART" id="SM00343">
    <property type="entry name" value="ZnF_C2HC"/>
    <property type="match status" value="7"/>
</dbReference>
<feature type="compositionally biased region" description="Basic residues" evidence="2">
    <location>
        <begin position="191"/>
        <end position="208"/>
    </location>
</feature>
<dbReference type="EMBL" id="JBJQOH010000001">
    <property type="protein sequence ID" value="KAL3700755.1"/>
    <property type="molecule type" value="Genomic_DNA"/>
</dbReference>
<evidence type="ECO:0000313" key="5">
    <source>
        <dbReference type="Proteomes" id="UP001633002"/>
    </source>
</evidence>
<dbReference type="InterPro" id="IPR001878">
    <property type="entry name" value="Znf_CCHC"/>
</dbReference>
<keyword evidence="5" id="KW-1185">Reference proteome</keyword>
<feature type="domain" description="CCHC-type" evidence="3">
    <location>
        <begin position="294"/>
        <end position="309"/>
    </location>
</feature>
<feature type="region of interest" description="Disordered" evidence="2">
    <location>
        <begin position="446"/>
        <end position="549"/>
    </location>
</feature>
<accession>A0ABD3IAM6</accession>
<dbReference type="InterPro" id="IPR025836">
    <property type="entry name" value="Zn_knuckle_CX2CX4HX4C"/>
</dbReference>
<dbReference type="AlphaFoldDB" id="A0ABD3IAM6"/>
<comment type="caution">
    <text evidence="4">The sequence shown here is derived from an EMBL/GenBank/DDBJ whole genome shotgun (WGS) entry which is preliminary data.</text>
</comment>
<evidence type="ECO:0000259" key="3">
    <source>
        <dbReference type="PROSITE" id="PS50158"/>
    </source>
</evidence>
<dbReference type="SUPFAM" id="SSF57756">
    <property type="entry name" value="Retrovirus zinc finger-like domains"/>
    <property type="match status" value="4"/>
</dbReference>
<dbReference type="Pfam" id="PF00098">
    <property type="entry name" value="zf-CCHC"/>
    <property type="match status" value="4"/>
</dbReference>
<evidence type="ECO:0000313" key="4">
    <source>
        <dbReference type="EMBL" id="KAL3700755.1"/>
    </source>
</evidence>
<keyword evidence="1" id="KW-0479">Metal-binding</keyword>
<feature type="region of interest" description="Disordered" evidence="2">
    <location>
        <begin position="1"/>
        <end position="227"/>
    </location>
</feature>
<feature type="compositionally biased region" description="Acidic residues" evidence="2">
    <location>
        <begin position="37"/>
        <end position="46"/>
    </location>
</feature>
<feature type="domain" description="CCHC-type" evidence="3">
    <location>
        <begin position="324"/>
        <end position="337"/>
    </location>
</feature>
<dbReference type="Pfam" id="PF14392">
    <property type="entry name" value="zf-CCHC_4"/>
    <property type="match status" value="2"/>
</dbReference>
<reference evidence="4 5" key="1">
    <citation type="submission" date="2024-09" db="EMBL/GenBank/DDBJ databases">
        <title>Chromosome-scale assembly of Riccia sorocarpa.</title>
        <authorList>
            <person name="Paukszto L."/>
        </authorList>
    </citation>
    <scope>NUCLEOTIDE SEQUENCE [LARGE SCALE GENOMIC DNA]</scope>
    <source>
        <strain evidence="4">LP-2024</strain>
        <tissue evidence="4">Aerial parts of the thallus</tissue>
    </source>
</reference>
<dbReference type="PANTHER" id="PTHR46978:SF1">
    <property type="entry name" value="ZINC KNUCKLE (CCHC-TYPE) FAMILY PROTEIN"/>
    <property type="match status" value="1"/>
</dbReference>
<feature type="domain" description="CCHC-type" evidence="3">
    <location>
        <begin position="275"/>
        <end position="290"/>
    </location>
</feature>
<dbReference type="Proteomes" id="UP001633002">
    <property type="component" value="Unassembled WGS sequence"/>
</dbReference>
<evidence type="ECO:0000256" key="2">
    <source>
        <dbReference type="SAM" id="MobiDB-lite"/>
    </source>
</evidence>
<evidence type="ECO:0000256" key="1">
    <source>
        <dbReference type="PROSITE-ProRule" id="PRU00047"/>
    </source>
</evidence>
<organism evidence="4 5">
    <name type="scientific">Riccia sorocarpa</name>
    <dbReference type="NCBI Taxonomy" id="122646"/>
    <lineage>
        <taxon>Eukaryota</taxon>
        <taxon>Viridiplantae</taxon>
        <taxon>Streptophyta</taxon>
        <taxon>Embryophyta</taxon>
        <taxon>Marchantiophyta</taxon>
        <taxon>Marchantiopsida</taxon>
        <taxon>Marchantiidae</taxon>
        <taxon>Marchantiales</taxon>
        <taxon>Ricciaceae</taxon>
        <taxon>Riccia</taxon>
    </lineage>
</organism>
<sequence>MREVEEEVLKSSDEEEKEERQRSRLDIANGSGWHDDVIDEEEELGLEENRQHLGPVGRGRKSASKKVDESEQEDGEVDEEEEEDAEANEDLSLLIVEKARKRRRVEGSRAPGEDSGLLEDRLGRGSDEGVASAADERNSGGNFPAEEDREGQGPSSSGSPEEGELKEDGEGNLVLASDIHNVDEIPDGGGKKKKKKKKEKKEKKKKKKGGDSEVGKPNGREPQLVGAEESIVMRKLLRGPRYFDPPEEQDQTCFSCGQVGHLAVNCTEAPRQKPCYVCGAFGHDGRDCPQKTDCYVCGKVGHIAKNCPNKGLRTPTARGDEIVCLLCGRTGHESSNCYYDYDKHDLEQVRCYICKQFGHLSCVDIVDTSPVPVSCYTCGEMGHSGQECFRPWRHDRDKDRDRDRTHASRDSSCFKCGEEGHFARDCSKVDRNELRSEVWSPPWRRGETYTGGEYATPGSKKQRRSGGGLRWMDLPSREDRWTPSARHHPLDPLGDHKNFNSASKGKGISDEDRDYMGPVENFVDNSKENFRSRRKKSWGGEGGRKRSYT</sequence>
<proteinExistence type="predicted"/>
<gene>
    <name evidence="4" type="ORF">R1sor_018777</name>
</gene>
<feature type="compositionally biased region" description="Basic and acidic residues" evidence="2">
    <location>
        <begin position="1"/>
        <end position="25"/>
    </location>
</feature>